<dbReference type="PANTHER" id="PTHR38790:SF4">
    <property type="entry name" value="2EXR DOMAIN-CONTAINING PROTEIN"/>
    <property type="match status" value="1"/>
</dbReference>
<evidence type="ECO:0000256" key="1">
    <source>
        <dbReference type="SAM" id="MobiDB-lite"/>
    </source>
</evidence>
<evidence type="ECO:0000313" key="3">
    <source>
        <dbReference type="EMBL" id="KAF2852975.1"/>
    </source>
</evidence>
<dbReference type="AlphaFoldDB" id="A0A6A7BER3"/>
<dbReference type="OrthoDB" id="515692at2759"/>
<dbReference type="PANTHER" id="PTHR38790">
    <property type="entry name" value="2EXR DOMAIN-CONTAINING PROTEIN-RELATED"/>
    <property type="match status" value="1"/>
</dbReference>
<feature type="domain" description="DUF7730" evidence="2">
    <location>
        <begin position="72"/>
        <end position="211"/>
    </location>
</feature>
<dbReference type="Proteomes" id="UP000799423">
    <property type="component" value="Unassembled WGS sequence"/>
</dbReference>
<gene>
    <name evidence="3" type="ORF">T440DRAFT_525482</name>
</gene>
<sequence>MFTVSGGRWWSRCDHQLLCKDSKISQGADTTAALSIAQMLCFIPSGNQSTDQPPFLSSSRCPITPTSLSTPTCLFFQLPYDIWSIIIFMPFGGRTFHVDIVHQEGACQWRGSICLRNGIKVLPSMRYGWLGPWCDACIQGMEGRKRTGRISNAHDIGIMGFLLSCRQAYTEGIQALYSANCISIKTEPLLLYLLKLILHIRLAFITSLEIIIEAHRVEQGNSRAIFKLDHLEPILNNIVTHCRHHRRLCLSFVVWPRHGHDLLNGPALPVVDAFQRSMQLRNLRVELPTRDYWATKTSKSEIGHPREAPIESLHGKSLWRSLDREVPEVQRRSIERGPFPPQKLPVLGDGDESEEGFGYWLCEGHEGLHPGYHSCRVY</sequence>
<accession>A0A6A7BER3</accession>
<feature type="region of interest" description="Disordered" evidence="1">
    <location>
        <begin position="330"/>
        <end position="350"/>
    </location>
</feature>
<dbReference type="Pfam" id="PF24864">
    <property type="entry name" value="DUF7730"/>
    <property type="match status" value="1"/>
</dbReference>
<dbReference type="InterPro" id="IPR056632">
    <property type="entry name" value="DUF7730"/>
</dbReference>
<name>A0A6A7BER3_9PLEO</name>
<keyword evidence="4" id="KW-1185">Reference proteome</keyword>
<reference evidence="3" key="1">
    <citation type="submission" date="2020-01" db="EMBL/GenBank/DDBJ databases">
        <authorList>
            <consortium name="DOE Joint Genome Institute"/>
            <person name="Haridas S."/>
            <person name="Albert R."/>
            <person name="Binder M."/>
            <person name="Bloem J."/>
            <person name="Labutti K."/>
            <person name="Salamov A."/>
            <person name="Andreopoulos B."/>
            <person name="Baker S.E."/>
            <person name="Barry K."/>
            <person name="Bills G."/>
            <person name="Bluhm B.H."/>
            <person name="Cannon C."/>
            <person name="Castanera R."/>
            <person name="Culley D.E."/>
            <person name="Daum C."/>
            <person name="Ezra D."/>
            <person name="Gonzalez J.B."/>
            <person name="Henrissat B."/>
            <person name="Kuo A."/>
            <person name="Liang C."/>
            <person name="Lipzen A."/>
            <person name="Lutzoni F."/>
            <person name="Magnuson J."/>
            <person name="Mondo S."/>
            <person name="Nolan M."/>
            <person name="Ohm R."/>
            <person name="Pangilinan J."/>
            <person name="Park H.-J."/>
            <person name="Ramirez L."/>
            <person name="Alfaro M."/>
            <person name="Sun H."/>
            <person name="Tritt A."/>
            <person name="Yoshinaga Y."/>
            <person name="Zwiers L.-H."/>
            <person name="Turgeon B.G."/>
            <person name="Goodwin S.B."/>
            <person name="Spatafora J.W."/>
            <person name="Crous P.W."/>
            <person name="Grigoriev I.V."/>
        </authorList>
    </citation>
    <scope>NUCLEOTIDE SEQUENCE</scope>
    <source>
        <strain evidence="3">IPT5</strain>
    </source>
</reference>
<proteinExistence type="predicted"/>
<organism evidence="3 4">
    <name type="scientific">Plenodomus tracheiphilus IPT5</name>
    <dbReference type="NCBI Taxonomy" id="1408161"/>
    <lineage>
        <taxon>Eukaryota</taxon>
        <taxon>Fungi</taxon>
        <taxon>Dikarya</taxon>
        <taxon>Ascomycota</taxon>
        <taxon>Pezizomycotina</taxon>
        <taxon>Dothideomycetes</taxon>
        <taxon>Pleosporomycetidae</taxon>
        <taxon>Pleosporales</taxon>
        <taxon>Pleosporineae</taxon>
        <taxon>Leptosphaeriaceae</taxon>
        <taxon>Plenodomus</taxon>
    </lineage>
</organism>
<dbReference type="EMBL" id="MU006297">
    <property type="protein sequence ID" value="KAF2852975.1"/>
    <property type="molecule type" value="Genomic_DNA"/>
</dbReference>
<evidence type="ECO:0000313" key="4">
    <source>
        <dbReference type="Proteomes" id="UP000799423"/>
    </source>
</evidence>
<protein>
    <recommendedName>
        <fullName evidence="2">DUF7730 domain-containing protein</fullName>
    </recommendedName>
</protein>
<evidence type="ECO:0000259" key="2">
    <source>
        <dbReference type="Pfam" id="PF24864"/>
    </source>
</evidence>